<dbReference type="AlphaFoldDB" id="U2KV42"/>
<dbReference type="STRING" id="411473.RUMCAL_01486"/>
<comment type="caution">
    <text evidence="3">The sequence shown here is derived from an EMBL/GenBank/DDBJ whole genome shotgun (WGS) entry which is preliminary data.</text>
</comment>
<evidence type="ECO:0000259" key="2">
    <source>
        <dbReference type="Pfam" id="PF05193"/>
    </source>
</evidence>
<proteinExistence type="predicted"/>
<name>U2KV42_9FIRM</name>
<sequence>MAETTKKTIVSPQTGDKYTHIHHKSGLEILVCEMEGYSTTEAMFGTKYGSINTQFKTAADKDYCTVPEGIAHFLEHKLFENEDCDVFDLYAKTGANANAFTSFDKTCYFFSCSDNFKASLEILLSFVQSPYFTPESVAKEQGIIGQEIRMCDDDPGWRVFFNMLCGLYQKHPVRIDIAGTIESIAEITDDLLYRCYRTFYNLHNMVLAVAGKCTVDEVLEVADRLLKPCEDQKLETVFPEETLDIVREETVESAAVGQPLFNLGIKCQPRQGLDNLRAEMLADITMQTLSGSSSPLYQEMLQSGLVNDSFSSEVFNGDGFFTMIFGGESRDPQAVREKVTAAILDAQKNGLDEVMFNESKKSAYGELVRKLGNVSAVTNTLVAAHMAGCGLYDPMQVLSEMTLDDCNRFLREEVDVRRMSLSVITPAE</sequence>
<reference evidence="3 4" key="1">
    <citation type="submission" date="2013-07" db="EMBL/GenBank/DDBJ databases">
        <authorList>
            <person name="Weinstock G."/>
            <person name="Sodergren E."/>
            <person name="Wylie T."/>
            <person name="Fulton L."/>
            <person name="Fulton R."/>
            <person name="Fronick C."/>
            <person name="O'Laughlin M."/>
            <person name="Godfrey J."/>
            <person name="Miner T."/>
            <person name="Herter B."/>
            <person name="Appelbaum E."/>
            <person name="Cordes M."/>
            <person name="Lek S."/>
            <person name="Wollam A."/>
            <person name="Pepin K.H."/>
            <person name="Palsikar V.B."/>
            <person name="Mitreva M."/>
            <person name="Wilson R.K."/>
        </authorList>
    </citation>
    <scope>NUCLEOTIDE SEQUENCE [LARGE SCALE GENOMIC DNA]</scope>
    <source>
        <strain evidence="3 4">ATCC 27760</strain>
    </source>
</reference>
<dbReference type="InterPro" id="IPR011249">
    <property type="entry name" value="Metalloenz_LuxS/M16"/>
</dbReference>
<dbReference type="PATRIC" id="fig|411473.3.peg.1203"/>
<evidence type="ECO:0000313" key="4">
    <source>
        <dbReference type="Proteomes" id="UP000016662"/>
    </source>
</evidence>
<dbReference type="RefSeq" id="WP_021682957.1">
    <property type="nucleotide sequence ID" value="NZ_KI260451.1"/>
</dbReference>
<dbReference type="OrthoDB" id="9811314at2"/>
<dbReference type="PANTHER" id="PTHR11851">
    <property type="entry name" value="METALLOPROTEASE"/>
    <property type="match status" value="1"/>
</dbReference>
<dbReference type="InterPro" id="IPR050361">
    <property type="entry name" value="MPP/UQCRC_Complex"/>
</dbReference>
<dbReference type="MEROPS" id="M16.A20"/>
<dbReference type="Proteomes" id="UP000016662">
    <property type="component" value="Unassembled WGS sequence"/>
</dbReference>
<keyword evidence="4" id="KW-1185">Reference proteome</keyword>
<evidence type="ECO:0000259" key="1">
    <source>
        <dbReference type="Pfam" id="PF00675"/>
    </source>
</evidence>
<dbReference type="InterPro" id="IPR011765">
    <property type="entry name" value="Pept_M16_N"/>
</dbReference>
<evidence type="ECO:0000313" key="3">
    <source>
        <dbReference type="EMBL" id="ERJ96152.1"/>
    </source>
</evidence>
<dbReference type="InterPro" id="IPR007863">
    <property type="entry name" value="Peptidase_M16_C"/>
</dbReference>
<accession>U2KV42</accession>
<dbReference type="eggNOG" id="COG0612">
    <property type="taxonomic scope" value="Bacteria"/>
</dbReference>
<dbReference type="Gene3D" id="3.30.830.10">
    <property type="entry name" value="Metalloenzyme, LuxS/M16 peptidase-like"/>
    <property type="match status" value="2"/>
</dbReference>
<organism evidence="3 4">
    <name type="scientific">Ruminococcus callidus ATCC 27760</name>
    <dbReference type="NCBI Taxonomy" id="411473"/>
    <lineage>
        <taxon>Bacteria</taxon>
        <taxon>Bacillati</taxon>
        <taxon>Bacillota</taxon>
        <taxon>Clostridia</taxon>
        <taxon>Eubacteriales</taxon>
        <taxon>Oscillospiraceae</taxon>
        <taxon>Ruminococcus</taxon>
    </lineage>
</organism>
<dbReference type="HOGENOM" id="CLU_052317_0_0_9"/>
<gene>
    <name evidence="3" type="ORF">RUMCAL_01486</name>
</gene>
<feature type="domain" description="Peptidase M16 C-terminal" evidence="2">
    <location>
        <begin position="187"/>
        <end position="361"/>
    </location>
</feature>
<dbReference type="PANTHER" id="PTHR11851:SF134">
    <property type="entry name" value="ZINC-DEPENDENT PROTEASE"/>
    <property type="match status" value="1"/>
</dbReference>
<dbReference type="EMBL" id="AWVF01000183">
    <property type="protein sequence ID" value="ERJ96152.1"/>
    <property type="molecule type" value="Genomic_DNA"/>
</dbReference>
<dbReference type="NCBIfam" id="NF047421">
    <property type="entry name" value="YfmH_fam"/>
    <property type="match status" value="1"/>
</dbReference>
<protein>
    <submittedName>
        <fullName evidence="3">Peptidase M16 inactive domain protein</fullName>
    </submittedName>
</protein>
<dbReference type="SUPFAM" id="SSF63411">
    <property type="entry name" value="LuxS/MPP-like metallohydrolase"/>
    <property type="match status" value="2"/>
</dbReference>
<feature type="domain" description="Peptidase M16 N-terminal" evidence="1">
    <location>
        <begin position="68"/>
        <end position="180"/>
    </location>
</feature>
<dbReference type="GO" id="GO:0046872">
    <property type="term" value="F:metal ion binding"/>
    <property type="evidence" value="ECO:0007669"/>
    <property type="project" value="InterPro"/>
</dbReference>
<dbReference type="Pfam" id="PF05193">
    <property type="entry name" value="Peptidase_M16_C"/>
    <property type="match status" value="1"/>
</dbReference>
<dbReference type="Pfam" id="PF00675">
    <property type="entry name" value="Peptidase_M16"/>
    <property type="match status" value="1"/>
</dbReference>